<dbReference type="AlphaFoldDB" id="A0A1M6LW24"/>
<dbReference type="GO" id="GO:0005886">
    <property type="term" value="C:plasma membrane"/>
    <property type="evidence" value="ECO:0007669"/>
    <property type="project" value="UniProtKB-SubCell"/>
</dbReference>
<evidence type="ECO:0000256" key="3">
    <source>
        <dbReference type="ARBA" id="ARBA00022692"/>
    </source>
</evidence>
<dbReference type="PANTHER" id="PTHR30086:SF20">
    <property type="entry name" value="ARGININE EXPORTER PROTEIN ARGO-RELATED"/>
    <property type="match status" value="1"/>
</dbReference>
<comment type="subcellular location">
    <subcellularLocation>
        <location evidence="1">Cell membrane</location>
        <topology evidence="1">Multi-pass membrane protein</topology>
    </subcellularLocation>
</comment>
<dbReference type="OrthoDB" id="5638726at2"/>
<feature type="transmembrane region" description="Helical" evidence="6">
    <location>
        <begin position="184"/>
        <end position="204"/>
    </location>
</feature>
<proteinExistence type="predicted"/>
<gene>
    <name evidence="7" type="ORF">SAMN05443507_10396</name>
</gene>
<dbReference type="InterPro" id="IPR001123">
    <property type="entry name" value="LeuE-type"/>
</dbReference>
<evidence type="ECO:0000256" key="6">
    <source>
        <dbReference type="SAM" id="Phobius"/>
    </source>
</evidence>
<organism evidence="7 8">
    <name type="scientific">Alicyclobacillus tolerans</name>
    <dbReference type="NCBI Taxonomy" id="90970"/>
    <lineage>
        <taxon>Bacteria</taxon>
        <taxon>Bacillati</taxon>
        <taxon>Bacillota</taxon>
        <taxon>Bacilli</taxon>
        <taxon>Bacillales</taxon>
        <taxon>Alicyclobacillaceae</taxon>
        <taxon>Alicyclobacillus</taxon>
    </lineage>
</organism>
<evidence type="ECO:0000313" key="7">
    <source>
        <dbReference type="EMBL" id="SHJ75370.1"/>
    </source>
</evidence>
<evidence type="ECO:0000256" key="2">
    <source>
        <dbReference type="ARBA" id="ARBA00022475"/>
    </source>
</evidence>
<keyword evidence="5 6" id="KW-0472">Membrane</keyword>
<sequence>MLIAAVHGFILALGLILPIGMQNGFILTQGAVNRRWTGALPAVITASVCDTVLVSLAVLGLSAVALHIFWLRYILGMIGIGFLLYMGWKTWQDKGSMDQDETSTAWPPKRQVTFAASVSLFNPHALIDTLVILGGSALAYTSWADKIAFASACSVVSWIWFFFLAIGGHIAGKAALRSTSFNKIHQVAAVMMWLSAIYLAYIIYTFQ</sequence>
<evidence type="ECO:0000256" key="1">
    <source>
        <dbReference type="ARBA" id="ARBA00004651"/>
    </source>
</evidence>
<dbReference type="GO" id="GO:0015171">
    <property type="term" value="F:amino acid transmembrane transporter activity"/>
    <property type="evidence" value="ECO:0007669"/>
    <property type="project" value="TreeGrafter"/>
</dbReference>
<protein>
    <submittedName>
        <fullName evidence="7">L-lysine exporter family protein LysE/ArgO</fullName>
    </submittedName>
</protein>
<dbReference type="Proteomes" id="UP000184016">
    <property type="component" value="Unassembled WGS sequence"/>
</dbReference>
<dbReference type="Pfam" id="PF01810">
    <property type="entry name" value="LysE"/>
    <property type="match status" value="1"/>
</dbReference>
<keyword evidence="4 6" id="KW-1133">Transmembrane helix</keyword>
<dbReference type="RefSeq" id="WP_072873006.1">
    <property type="nucleotide sequence ID" value="NZ_FRAF01000003.1"/>
</dbReference>
<feature type="transmembrane region" description="Helical" evidence="6">
    <location>
        <begin position="149"/>
        <end position="172"/>
    </location>
</feature>
<keyword evidence="3 6" id="KW-0812">Transmembrane</keyword>
<dbReference type="STRING" id="1830138.SAMN05443507_10396"/>
<keyword evidence="8" id="KW-1185">Reference proteome</keyword>
<feature type="transmembrane region" description="Helical" evidence="6">
    <location>
        <begin position="39"/>
        <end position="64"/>
    </location>
</feature>
<accession>A0A1M6LW24</accession>
<feature type="transmembrane region" description="Helical" evidence="6">
    <location>
        <begin position="125"/>
        <end position="143"/>
    </location>
</feature>
<dbReference type="PANTHER" id="PTHR30086">
    <property type="entry name" value="ARGININE EXPORTER PROTEIN ARGO"/>
    <property type="match status" value="1"/>
</dbReference>
<reference evidence="8" key="1">
    <citation type="submission" date="2016-11" db="EMBL/GenBank/DDBJ databases">
        <authorList>
            <person name="Varghese N."/>
            <person name="Submissions S."/>
        </authorList>
    </citation>
    <scope>NUCLEOTIDE SEQUENCE [LARGE SCALE GENOMIC DNA]</scope>
    <source>
        <strain evidence="8">USBA-503</strain>
    </source>
</reference>
<evidence type="ECO:0000313" key="8">
    <source>
        <dbReference type="Proteomes" id="UP000184016"/>
    </source>
</evidence>
<name>A0A1M6LW24_9BACL</name>
<evidence type="ECO:0000256" key="4">
    <source>
        <dbReference type="ARBA" id="ARBA00022989"/>
    </source>
</evidence>
<feature type="transmembrane region" description="Helical" evidence="6">
    <location>
        <begin position="6"/>
        <end position="27"/>
    </location>
</feature>
<keyword evidence="2" id="KW-1003">Cell membrane</keyword>
<evidence type="ECO:0000256" key="5">
    <source>
        <dbReference type="ARBA" id="ARBA00023136"/>
    </source>
</evidence>
<dbReference type="EMBL" id="FRAF01000003">
    <property type="protein sequence ID" value="SHJ75370.1"/>
    <property type="molecule type" value="Genomic_DNA"/>
</dbReference>
<feature type="transmembrane region" description="Helical" evidence="6">
    <location>
        <begin position="70"/>
        <end position="88"/>
    </location>
</feature>